<evidence type="ECO:0000256" key="2">
    <source>
        <dbReference type="ARBA" id="ARBA00022692"/>
    </source>
</evidence>
<feature type="transmembrane region" description="Helical" evidence="5">
    <location>
        <begin position="83"/>
        <end position="105"/>
    </location>
</feature>
<dbReference type="EMBL" id="HBGB01017557">
    <property type="protein sequence ID" value="CAD9055122.1"/>
    <property type="molecule type" value="Transcribed_RNA"/>
</dbReference>
<evidence type="ECO:0000256" key="5">
    <source>
        <dbReference type="RuleBase" id="RU004379"/>
    </source>
</evidence>
<proteinExistence type="inferred from homology"/>
<dbReference type="InterPro" id="IPR006214">
    <property type="entry name" value="Bax_inhibitor_1-related"/>
</dbReference>
<feature type="transmembrane region" description="Helical" evidence="5">
    <location>
        <begin position="196"/>
        <end position="215"/>
    </location>
</feature>
<evidence type="ECO:0000256" key="1">
    <source>
        <dbReference type="ARBA" id="ARBA00004141"/>
    </source>
</evidence>
<protein>
    <recommendedName>
        <fullName evidence="7">Transmembrane BAX inhibitor motif-containing protein 4</fullName>
    </recommendedName>
</protein>
<sequence length="264" mass="29456">MTTTQRSPNYASWQDSDAEEKGLISPVQDGHQVLTDDVHTTIRHGFIRKVYGILSVQLLITTVMAACLCTDAAKLFIAKNAAILWVAMAVQLVLTFVMMCFSGLMRQFPTNYILLGVWTAVEGLLVGSICAFTDPQLVLVAAALTTGIVLSLTLFAFQTKYDFTSWAPYLFVVALGFFLTGLMMGIMGMFGVHIKLLHILYCGFGVILFSIYLVFDTQMIVGAKHARFEFSVDDYCFAALMLYIDIIQIFLYLLRLLQMLRSSD</sequence>
<gene>
    <name evidence="6" type="ORF">VBRA1451_LOCUS10187</name>
</gene>
<name>A0A7S1JUQ6_9ALVE</name>
<evidence type="ECO:0000313" key="6">
    <source>
        <dbReference type="EMBL" id="CAD9055122.1"/>
    </source>
</evidence>
<keyword evidence="3 5" id="KW-1133">Transmembrane helix</keyword>
<feature type="transmembrane region" description="Helical" evidence="5">
    <location>
        <begin position="235"/>
        <end position="254"/>
    </location>
</feature>
<dbReference type="PANTHER" id="PTHR23291">
    <property type="entry name" value="BAX INHIBITOR-RELATED"/>
    <property type="match status" value="1"/>
</dbReference>
<organism evidence="6">
    <name type="scientific">Vitrella brassicaformis</name>
    <dbReference type="NCBI Taxonomy" id="1169539"/>
    <lineage>
        <taxon>Eukaryota</taxon>
        <taxon>Sar</taxon>
        <taxon>Alveolata</taxon>
        <taxon>Colpodellida</taxon>
        <taxon>Vitrellaceae</taxon>
        <taxon>Vitrella</taxon>
    </lineage>
</organism>
<feature type="transmembrane region" description="Helical" evidence="5">
    <location>
        <begin position="50"/>
        <end position="77"/>
    </location>
</feature>
<reference evidence="6" key="1">
    <citation type="submission" date="2021-01" db="EMBL/GenBank/DDBJ databases">
        <authorList>
            <person name="Corre E."/>
            <person name="Pelletier E."/>
            <person name="Niang G."/>
            <person name="Scheremetjew M."/>
            <person name="Finn R."/>
            <person name="Kale V."/>
            <person name="Holt S."/>
            <person name="Cochrane G."/>
            <person name="Meng A."/>
            <person name="Brown T."/>
            <person name="Cohen L."/>
        </authorList>
    </citation>
    <scope>NUCLEOTIDE SEQUENCE</scope>
    <source>
        <strain evidence="6">CCMP3346</strain>
    </source>
</reference>
<accession>A0A7S1JUQ6</accession>
<dbReference type="Pfam" id="PF01027">
    <property type="entry name" value="Bax1-I"/>
    <property type="match status" value="1"/>
</dbReference>
<keyword evidence="4 5" id="KW-0472">Membrane</keyword>
<feature type="transmembrane region" description="Helical" evidence="5">
    <location>
        <begin position="112"/>
        <end position="132"/>
    </location>
</feature>
<evidence type="ECO:0000256" key="4">
    <source>
        <dbReference type="ARBA" id="ARBA00023136"/>
    </source>
</evidence>
<dbReference type="GO" id="GO:0016020">
    <property type="term" value="C:membrane"/>
    <property type="evidence" value="ECO:0007669"/>
    <property type="project" value="UniProtKB-SubCell"/>
</dbReference>
<keyword evidence="2 5" id="KW-0812">Transmembrane</keyword>
<evidence type="ECO:0008006" key="7">
    <source>
        <dbReference type="Google" id="ProtNLM"/>
    </source>
</evidence>
<feature type="transmembrane region" description="Helical" evidence="5">
    <location>
        <begin position="169"/>
        <end position="190"/>
    </location>
</feature>
<dbReference type="AlphaFoldDB" id="A0A7S1JUQ6"/>
<evidence type="ECO:0000256" key="3">
    <source>
        <dbReference type="ARBA" id="ARBA00022989"/>
    </source>
</evidence>
<feature type="transmembrane region" description="Helical" evidence="5">
    <location>
        <begin position="138"/>
        <end position="157"/>
    </location>
</feature>
<comment type="subcellular location">
    <subcellularLocation>
        <location evidence="1">Membrane</location>
        <topology evidence="1">Multi-pass membrane protein</topology>
    </subcellularLocation>
</comment>
<dbReference type="CDD" id="cd10428">
    <property type="entry name" value="LFG_like"/>
    <property type="match status" value="1"/>
</dbReference>
<comment type="similarity">
    <text evidence="5">Belongs to the BI1 family.</text>
</comment>
<dbReference type="PANTHER" id="PTHR23291:SF47">
    <property type="entry name" value="TRANSMEMBRANE BAX INHIBITOR MOTIF CONTAINING 7"/>
    <property type="match status" value="1"/>
</dbReference>